<dbReference type="InterPro" id="IPR000873">
    <property type="entry name" value="AMP-dep_synth/lig_dom"/>
</dbReference>
<proteinExistence type="inferred from homology"/>
<comment type="similarity">
    <text evidence="1">Belongs to the ATP-dependent AMP-binding enzyme family.</text>
</comment>
<dbReference type="RefSeq" id="WP_380858543.1">
    <property type="nucleotide sequence ID" value="NZ_JBHRXV010000004.1"/>
</dbReference>
<feature type="domain" description="AMP-binding enzyme C-terminal" evidence="4">
    <location>
        <begin position="447"/>
        <end position="522"/>
    </location>
</feature>
<evidence type="ECO:0000313" key="6">
    <source>
        <dbReference type="Proteomes" id="UP001595615"/>
    </source>
</evidence>
<evidence type="ECO:0000313" key="5">
    <source>
        <dbReference type="EMBL" id="MFC3712176.1"/>
    </source>
</evidence>
<dbReference type="Pfam" id="PF00501">
    <property type="entry name" value="AMP-binding"/>
    <property type="match status" value="1"/>
</dbReference>
<keyword evidence="2 5" id="KW-0436">Ligase</keyword>
<dbReference type="CDD" id="cd17631">
    <property type="entry name" value="FACL_FadD13-like"/>
    <property type="match status" value="1"/>
</dbReference>
<dbReference type="SUPFAM" id="SSF56801">
    <property type="entry name" value="Acetyl-CoA synthetase-like"/>
    <property type="match status" value="1"/>
</dbReference>
<evidence type="ECO:0000256" key="1">
    <source>
        <dbReference type="ARBA" id="ARBA00006432"/>
    </source>
</evidence>
<dbReference type="EMBL" id="JBHRXV010000004">
    <property type="protein sequence ID" value="MFC3712176.1"/>
    <property type="molecule type" value="Genomic_DNA"/>
</dbReference>
<evidence type="ECO:0000256" key="2">
    <source>
        <dbReference type="ARBA" id="ARBA00022598"/>
    </source>
</evidence>
<evidence type="ECO:0000259" key="3">
    <source>
        <dbReference type="Pfam" id="PF00501"/>
    </source>
</evidence>
<sequence length="541" mass="58625">MTTDTLDRTAGRWTDTSQMRTLADMARYHAAVRGTETAFEFEGRSTSFAGFDAATSRVAQALIAEGLKPGDRIAYVGKNSDHYFELLFGAAKAGVVMAPVGWRLAGPEIAYIIADTRARLLFVGTEIADTIAAETGNLPAVERFVAMEGSANGWTNYETWRDAHPAVDPELPTKPGDVTLQLYTSGTTGHPKGAMLTHGNLLDGRTEAAASDDPRLQWCKWDDSDVSLVAMPVAHIGGTGWGIIGLYNGAKGIVAREFDPFKVLDFIERDRVSKMFMVPAALQIVVRQPRAREIDYSRMRNILYGASPIPLDLLRECIEIFGCGFVQQYGMTETTGTIVYLPPQDHDPAGNQRMRSAGLPMPGVELAILGPDGEHLPVGEVGEVATRSAANMAGYWNLDEATKKTIAADGWLRTGDAGYMDADGYLFIHDRVKDMIITGGENVYPAEVESAVYGHPAVAEVAVIGVPDPTWGEAVKAVVVPKPGMTIDVADIIAFARGRIAGFKVPKSVDVIAALPRNASGKILRRELRAPYWEGRERQVN</sequence>
<dbReference type="InterPro" id="IPR025110">
    <property type="entry name" value="AMP-bd_C"/>
</dbReference>
<dbReference type="Pfam" id="PF13193">
    <property type="entry name" value="AMP-binding_C"/>
    <property type="match status" value="1"/>
</dbReference>
<dbReference type="Gene3D" id="3.30.300.30">
    <property type="match status" value="1"/>
</dbReference>
<gene>
    <name evidence="5" type="ORF">ACFOMD_06325</name>
</gene>
<keyword evidence="6" id="KW-1185">Reference proteome</keyword>
<dbReference type="InterPro" id="IPR045851">
    <property type="entry name" value="AMP-bd_C_sf"/>
</dbReference>
<comment type="caution">
    <text evidence="5">The sequence shown here is derived from an EMBL/GenBank/DDBJ whole genome shotgun (WGS) entry which is preliminary data.</text>
</comment>
<organism evidence="5 6">
    <name type="scientific">Sphingoaurantiacus capsulatus</name>
    <dbReference type="NCBI Taxonomy" id="1771310"/>
    <lineage>
        <taxon>Bacteria</taxon>
        <taxon>Pseudomonadati</taxon>
        <taxon>Pseudomonadota</taxon>
        <taxon>Alphaproteobacteria</taxon>
        <taxon>Sphingomonadales</taxon>
        <taxon>Sphingosinicellaceae</taxon>
        <taxon>Sphingoaurantiacus</taxon>
    </lineage>
</organism>
<dbReference type="Gene3D" id="3.40.50.12780">
    <property type="entry name" value="N-terminal domain of ligase-like"/>
    <property type="match status" value="1"/>
</dbReference>
<evidence type="ECO:0000259" key="4">
    <source>
        <dbReference type="Pfam" id="PF13193"/>
    </source>
</evidence>
<dbReference type="NCBIfam" id="NF004837">
    <property type="entry name" value="PRK06187.1"/>
    <property type="match status" value="1"/>
</dbReference>
<protein>
    <submittedName>
        <fullName evidence="5">Fatty acid--CoA ligase</fullName>
    </submittedName>
</protein>
<dbReference type="PANTHER" id="PTHR43201">
    <property type="entry name" value="ACYL-COA SYNTHETASE"/>
    <property type="match status" value="1"/>
</dbReference>
<dbReference type="Proteomes" id="UP001595615">
    <property type="component" value="Unassembled WGS sequence"/>
</dbReference>
<dbReference type="GO" id="GO:0016874">
    <property type="term" value="F:ligase activity"/>
    <property type="evidence" value="ECO:0007669"/>
    <property type="project" value="UniProtKB-KW"/>
</dbReference>
<reference evidence="6" key="1">
    <citation type="journal article" date="2019" name="Int. J. Syst. Evol. Microbiol.">
        <title>The Global Catalogue of Microorganisms (GCM) 10K type strain sequencing project: providing services to taxonomists for standard genome sequencing and annotation.</title>
        <authorList>
            <consortium name="The Broad Institute Genomics Platform"/>
            <consortium name="The Broad Institute Genome Sequencing Center for Infectious Disease"/>
            <person name="Wu L."/>
            <person name="Ma J."/>
        </authorList>
    </citation>
    <scope>NUCLEOTIDE SEQUENCE [LARGE SCALE GENOMIC DNA]</scope>
    <source>
        <strain evidence="6">KCTC 42644</strain>
    </source>
</reference>
<dbReference type="PANTHER" id="PTHR43201:SF5">
    <property type="entry name" value="MEDIUM-CHAIN ACYL-COA LIGASE ACSF2, MITOCHONDRIAL"/>
    <property type="match status" value="1"/>
</dbReference>
<feature type="domain" description="AMP-dependent synthetase/ligase" evidence="3">
    <location>
        <begin position="29"/>
        <end position="396"/>
    </location>
</feature>
<name>A0ABV7X8B2_9SPHN</name>
<accession>A0ABV7X8B2</accession>
<dbReference type="InterPro" id="IPR042099">
    <property type="entry name" value="ANL_N_sf"/>
</dbReference>